<dbReference type="FunCoup" id="A0EBG0">
    <property type="interactions" value="1535"/>
</dbReference>
<dbReference type="EMBL" id="CT868669">
    <property type="protein sequence ID" value="CAK92627.1"/>
    <property type="molecule type" value="Genomic_DNA"/>
</dbReference>
<dbReference type="eggNOG" id="KOG2005">
    <property type="taxonomic scope" value="Eukaryota"/>
</dbReference>
<dbReference type="PANTHER" id="PTHR10943:SF1">
    <property type="entry name" value="26S PROTEASOME NON-ATPASE REGULATORY SUBUNIT 2"/>
    <property type="match status" value="1"/>
</dbReference>
<feature type="region of interest" description="Disordered" evidence="3">
    <location>
        <begin position="1"/>
        <end position="35"/>
    </location>
</feature>
<dbReference type="Pfam" id="PF18051">
    <property type="entry name" value="RPN1_C"/>
    <property type="match status" value="1"/>
</dbReference>
<dbReference type="Proteomes" id="UP000000600">
    <property type="component" value="Unassembled WGS sequence"/>
</dbReference>
<dbReference type="GO" id="GO:0042176">
    <property type="term" value="P:regulation of protein catabolic process"/>
    <property type="evidence" value="ECO:0007669"/>
    <property type="project" value="InterPro"/>
</dbReference>
<dbReference type="HOGENOM" id="CLU_008705_1_0_1"/>
<dbReference type="RefSeq" id="XP_001460024.1">
    <property type="nucleotide sequence ID" value="XM_001459987.2"/>
</dbReference>
<dbReference type="GO" id="GO:0034515">
    <property type="term" value="C:proteasome storage granule"/>
    <property type="evidence" value="ECO:0000318"/>
    <property type="project" value="GO_Central"/>
</dbReference>
<dbReference type="PIRSF" id="PIRSF015965">
    <property type="entry name" value="26S_Psome_Rpn1"/>
    <property type="match status" value="1"/>
</dbReference>
<dbReference type="STRING" id="5888.A0EBG0"/>
<evidence type="ECO:0000256" key="3">
    <source>
        <dbReference type="SAM" id="MobiDB-lite"/>
    </source>
</evidence>
<gene>
    <name evidence="6" type="ORF">GSPATT00025361001</name>
</gene>
<protein>
    <submittedName>
        <fullName evidence="6">Uncharacterized protein</fullName>
    </submittedName>
</protein>
<dbReference type="InterPro" id="IPR016643">
    <property type="entry name" value="26S_Psome_Rpn1"/>
</dbReference>
<name>A0EBG0_PARTE</name>
<feature type="domain" description="26S proteasome non-ATPase regulatory subunit RPN1 C-terminal" evidence="5">
    <location>
        <begin position="817"/>
        <end position="871"/>
    </location>
</feature>
<accession>A0EBG0</accession>
<dbReference type="OMA" id="LNYRMIG"/>
<evidence type="ECO:0000256" key="1">
    <source>
        <dbReference type="ARBA" id="ARBA00022737"/>
    </source>
</evidence>
<dbReference type="OrthoDB" id="10252509at2759"/>
<dbReference type="GO" id="GO:0005634">
    <property type="term" value="C:nucleus"/>
    <property type="evidence" value="ECO:0000318"/>
    <property type="project" value="GO_Central"/>
</dbReference>
<organism evidence="6 7">
    <name type="scientific">Paramecium tetraurelia</name>
    <dbReference type="NCBI Taxonomy" id="5888"/>
    <lineage>
        <taxon>Eukaryota</taxon>
        <taxon>Sar</taxon>
        <taxon>Alveolata</taxon>
        <taxon>Ciliophora</taxon>
        <taxon>Intramacronucleata</taxon>
        <taxon>Oligohymenophorea</taxon>
        <taxon>Peniculida</taxon>
        <taxon>Parameciidae</taxon>
        <taxon>Paramecium</taxon>
    </lineage>
</organism>
<dbReference type="Gene3D" id="1.25.10.10">
    <property type="entry name" value="Leucine-rich Repeat Variant"/>
    <property type="match status" value="1"/>
</dbReference>
<reference evidence="6 7" key="1">
    <citation type="journal article" date="2006" name="Nature">
        <title>Global trends of whole-genome duplications revealed by the ciliate Paramecium tetraurelia.</title>
        <authorList>
            <consortium name="Genoscope"/>
            <person name="Aury J.-M."/>
            <person name="Jaillon O."/>
            <person name="Duret L."/>
            <person name="Noel B."/>
            <person name="Jubin C."/>
            <person name="Porcel B.M."/>
            <person name="Segurens B."/>
            <person name="Daubin V."/>
            <person name="Anthouard V."/>
            <person name="Aiach N."/>
            <person name="Arnaiz O."/>
            <person name="Billaut A."/>
            <person name="Beisson J."/>
            <person name="Blanc I."/>
            <person name="Bouhouche K."/>
            <person name="Camara F."/>
            <person name="Duharcourt S."/>
            <person name="Guigo R."/>
            <person name="Gogendeau D."/>
            <person name="Katinka M."/>
            <person name="Keller A.-M."/>
            <person name="Kissmehl R."/>
            <person name="Klotz C."/>
            <person name="Koll F."/>
            <person name="Le Moue A."/>
            <person name="Lepere C."/>
            <person name="Malinsky S."/>
            <person name="Nowacki M."/>
            <person name="Nowak J.K."/>
            <person name="Plattner H."/>
            <person name="Poulain J."/>
            <person name="Ruiz F."/>
            <person name="Serrano V."/>
            <person name="Zagulski M."/>
            <person name="Dessen P."/>
            <person name="Betermier M."/>
            <person name="Weissenbach J."/>
            <person name="Scarpelli C."/>
            <person name="Schachter V."/>
            <person name="Sperling L."/>
            <person name="Meyer E."/>
            <person name="Cohen J."/>
            <person name="Wincker P."/>
        </authorList>
    </citation>
    <scope>NUCLEOTIDE SEQUENCE [LARGE SCALE GENOMIC DNA]</scope>
    <source>
        <strain evidence="6 7">Stock d4-2</strain>
    </source>
</reference>
<dbReference type="InterPro" id="IPR040892">
    <property type="entry name" value="RPN1_N"/>
</dbReference>
<dbReference type="GO" id="GO:0008540">
    <property type="term" value="C:proteasome regulatory particle, base subcomplex"/>
    <property type="evidence" value="ECO:0000318"/>
    <property type="project" value="GO_Central"/>
</dbReference>
<dbReference type="KEGG" id="ptm:GSPATT00025361001"/>
<dbReference type="InParanoid" id="A0EBG0"/>
<keyword evidence="1" id="KW-0677">Repeat</keyword>
<dbReference type="GeneID" id="5045809"/>
<dbReference type="GO" id="GO:0030234">
    <property type="term" value="F:enzyme regulator activity"/>
    <property type="evidence" value="ECO:0007669"/>
    <property type="project" value="InterPro"/>
</dbReference>
<dbReference type="AlphaFoldDB" id="A0EBG0"/>
<dbReference type="InterPro" id="IPR041433">
    <property type="entry name" value="RPN1_C"/>
</dbReference>
<proteinExistence type="predicted"/>
<dbReference type="PANTHER" id="PTHR10943">
    <property type="entry name" value="26S PROTEASOME NON-ATPASE REGULATORY SUBUNIT"/>
    <property type="match status" value="1"/>
</dbReference>
<evidence type="ECO:0000313" key="6">
    <source>
        <dbReference type="EMBL" id="CAK92627.1"/>
    </source>
</evidence>
<feature type="compositionally biased region" description="Basic and acidic residues" evidence="3">
    <location>
        <begin position="1"/>
        <end position="12"/>
    </location>
</feature>
<feature type="domain" description="RPN1 N-terminal" evidence="4">
    <location>
        <begin position="52"/>
        <end position="336"/>
    </location>
</feature>
<keyword evidence="7" id="KW-1185">Reference proteome</keyword>
<keyword evidence="2" id="KW-0647">Proteasome</keyword>
<evidence type="ECO:0000259" key="4">
    <source>
        <dbReference type="Pfam" id="PF17781"/>
    </source>
</evidence>
<dbReference type="SUPFAM" id="SSF48371">
    <property type="entry name" value="ARM repeat"/>
    <property type="match status" value="1"/>
</dbReference>
<sequence length="887" mass="99115">MEEKKVPVEKQAQKKPGKQVVPVGNHENKASFQSEQDLELKNRLEQYAQEIIQNNTESLEKLKTEVRSATTSMTSVPKPFKFLKESYGKLVEFYNELEASRFKKQLADFLSVLAMTYGGDRDSLLYLQEGTLEEFKFWGHEYLSHLAANIGSEFQIRLQKVDGADDLLFLVDEIVPYFMDHNSEHDAIDLLSEVDQLQKIEQYVNQANIQRILVYLLSLVPFCSDQDELDVLLATAFNICLKVNEFTNALKIALRIDKPGKVEQVFQACQDETIKKQLAFQLARHRYQVGEEIINDETLKKIAANQYLSQFYINLAKDLEVLEPKTPDQVYKAHLEEKNKEANFEQIQKNLAATYCNGFVNAGFKKDALMSNKENPWLNSVKNDHTAIAAVASIGLVNLWNIDNGTEQISEYFELSDIFTKAGACIGLGLFCSGIVDENQPAQAILLAQLESPEVQVKIGAVMGLGLAYAGSARVELQDQLISLIVEADSVELASMAALSLGLIFVGKCNDEVANAIVQTMGERQESQLDISISRYFAVGLGLLYLGQAEAADIVIDTLAVIPHKINKYAKVTLTSLAYASTGNVLKVQELLGYCSEVTSDDKGTKIEKNYELQQVAILGIALIASSEDIGSEMVYRIFQHILQFSDVEVKRAIPLAVALINISNPKIQPMDLLLKLAHDRDQELSYRATLSMGLLGAGTNNSRIADKLRGLAVYFMNDSNGLFLVRIAQGLLHMGKGLLTLQPYYSDKFLMNKVAIAGIISFLHGCLDIKNLILEKHHTLLYYLGIAMYPRMFFTLNENLENLPVQVRVGQAVDAVGQAGKPKRITGFQTHTSPVIVSAGERAELANDEYMPVQDMILENFVILKKNPDYKPEIEQPQRKKTSFSM</sequence>
<dbReference type="GO" id="GO:0043161">
    <property type="term" value="P:proteasome-mediated ubiquitin-dependent protein catabolic process"/>
    <property type="evidence" value="ECO:0000318"/>
    <property type="project" value="GO_Central"/>
</dbReference>
<evidence type="ECO:0000313" key="7">
    <source>
        <dbReference type="Proteomes" id="UP000000600"/>
    </source>
</evidence>
<evidence type="ECO:0000259" key="5">
    <source>
        <dbReference type="Pfam" id="PF18051"/>
    </source>
</evidence>
<dbReference type="InterPro" id="IPR011989">
    <property type="entry name" value="ARM-like"/>
</dbReference>
<evidence type="ECO:0000256" key="2">
    <source>
        <dbReference type="ARBA" id="ARBA00022942"/>
    </source>
</evidence>
<dbReference type="Pfam" id="PF17781">
    <property type="entry name" value="RPN1_RPN2_N"/>
    <property type="match status" value="1"/>
</dbReference>
<dbReference type="InterPro" id="IPR016024">
    <property type="entry name" value="ARM-type_fold"/>
</dbReference>